<gene>
    <name evidence="3" type="ORF">CPB83DRAFT_580455</name>
</gene>
<evidence type="ECO:0000256" key="2">
    <source>
        <dbReference type="SAM" id="Phobius"/>
    </source>
</evidence>
<keyword evidence="2" id="KW-0472">Membrane</keyword>
<sequence length="483" mass="52695">MSSTEHRVLVDDTSQDINYVGSSWFADSTGSYDSAGNFGAPYRSTLHGTRANSSLSFEFTGTEVAILGTTSVRNDSGVIDPQLQCFVDNISIGVQQPFAYTENNWCLCKIENLVDGHHTITANVTVMKNQTFWFDRIEYKPSEEHNLAEQAISISNADPALRYGSGWSNLGGFTNITTKKGSSLQYEFYGVSLSWFGPILGELPPGQSMGTYSVDGGAPSTFLLQGRPKGGGTVFNQKFFETPKYQMGRHNLTVIYQGSESTTPLTLDRIIVQNGTLPSQPLQPPPVAASAKSFHVGGIVGSVIGAILAVAIIILVSIYLCRNPRKWRRLKEKHCSRISPPMIEPFRYVPVQPSFPQPIHHAGEVSSWSGSGHGLTLQFNHLPISRVGHPSSPMYRMSGDSTNASPISGPVLHYPISSKAREARLSRQRSSPSVPHPRSSTITSLPSPAGSGRYLMHIDSGYRLPDSPMLETVEEIPPQYTMG</sequence>
<feature type="compositionally biased region" description="Low complexity" evidence="1">
    <location>
        <begin position="428"/>
        <end position="440"/>
    </location>
</feature>
<keyword evidence="2" id="KW-0812">Transmembrane</keyword>
<organism evidence="3 4">
    <name type="scientific">Crepidotus variabilis</name>
    <dbReference type="NCBI Taxonomy" id="179855"/>
    <lineage>
        <taxon>Eukaryota</taxon>
        <taxon>Fungi</taxon>
        <taxon>Dikarya</taxon>
        <taxon>Basidiomycota</taxon>
        <taxon>Agaricomycotina</taxon>
        <taxon>Agaricomycetes</taxon>
        <taxon>Agaricomycetidae</taxon>
        <taxon>Agaricales</taxon>
        <taxon>Agaricineae</taxon>
        <taxon>Crepidotaceae</taxon>
        <taxon>Crepidotus</taxon>
    </lineage>
</organism>
<name>A0A9P6EP88_9AGAR</name>
<evidence type="ECO:0000313" key="3">
    <source>
        <dbReference type="EMBL" id="KAF9532761.1"/>
    </source>
</evidence>
<dbReference type="Gene3D" id="2.60.120.260">
    <property type="entry name" value="Galactose-binding domain-like"/>
    <property type="match status" value="2"/>
</dbReference>
<keyword evidence="2" id="KW-1133">Transmembrane helix</keyword>
<proteinExistence type="predicted"/>
<evidence type="ECO:0008006" key="5">
    <source>
        <dbReference type="Google" id="ProtNLM"/>
    </source>
</evidence>
<dbReference type="Proteomes" id="UP000807306">
    <property type="component" value="Unassembled WGS sequence"/>
</dbReference>
<reference evidence="3" key="1">
    <citation type="submission" date="2020-11" db="EMBL/GenBank/DDBJ databases">
        <authorList>
            <consortium name="DOE Joint Genome Institute"/>
            <person name="Ahrendt S."/>
            <person name="Riley R."/>
            <person name="Andreopoulos W."/>
            <person name="Labutti K."/>
            <person name="Pangilinan J."/>
            <person name="Ruiz-Duenas F.J."/>
            <person name="Barrasa J.M."/>
            <person name="Sanchez-Garcia M."/>
            <person name="Camarero S."/>
            <person name="Miyauchi S."/>
            <person name="Serrano A."/>
            <person name="Linde D."/>
            <person name="Babiker R."/>
            <person name="Drula E."/>
            <person name="Ayuso-Fernandez I."/>
            <person name="Pacheco R."/>
            <person name="Padilla G."/>
            <person name="Ferreira P."/>
            <person name="Barriuso J."/>
            <person name="Kellner H."/>
            <person name="Castanera R."/>
            <person name="Alfaro M."/>
            <person name="Ramirez L."/>
            <person name="Pisabarro A.G."/>
            <person name="Kuo A."/>
            <person name="Tritt A."/>
            <person name="Lipzen A."/>
            <person name="He G."/>
            <person name="Yan M."/>
            <person name="Ng V."/>
            <person name="Cullen D."/>
            <person name="Martin F."/>
            <person name="Rosso M.-N."/>
            <person name="Henrissat B."/>
            <person name="Hibbett D."/>
            <person name="Martinez A.T."/>
            <person name="Grigoriev I.V."/>
        </authorList>
    </citation>
    <scope>NUCLEOTIDE SEQUENCE</scope>
    <source>
        <strain evidence="3">CBS 506.95</strain>
    </source>
</reference>
<evidence type="ECO:0000256" key="1">
    <source>
        <dbReference type="SAM" id="MobiDB-lite"/>
    </source>
</evidence>
<accession>A0A9P6EP88</accession>
<protein>
    <recommendedName>
        <fullName evidence="5">Transmembrane protein</fullName>
    </recommendedName>
</protein>
<feature type="region of interest" description="Disordered" evidence="1">
    <location>
        <begin position="390"/>
        <end position="451"/>
    </location>
</feature>
<dbReference type="AlphaFoldDB" id="A0A9P6EP88"/>
<evidence type="ECO:0000313" key="4">
    <source>
        <dbReference type="Proteomes" id="UP000807306"/>
    </source>
</evidence>
<dbReference type="EMBL" id="MU157830">
    <property type="protein sequence ID" value="KAF9532761.1"/>
    <property type="molecule type" value="Genomic_DNA"/>
</dbReference>
<feature type="transmembrane region" description="Helical" evidence="2">
    <location>
        <begin position="294"/>
        <end position="321"/>
    </location>
</feature>
<comment type="caution">
    <text evidence="3">The sequence shown here is derived from an EMBL/GenBank/DDBJ whole genome shotgun (WGS) entry which is preliminary data.</text>
</comment>
<dbReference type="OrthoDB" id="3052647at2759"/>
<keyword evidence="4" id="KW-1185">Reference proteome</keyword>